<keyword evidence="9" id="KW-1185">Reference proteome</keyword>
<dbReference type="InterPro" id="IPR036179">
    <property type="entry name" value="Ig-like_dom_sf"/>
</dbReference>
<feature type="non-terminal residue" evidence="8">
    <location>
        <position position="129"/>
    </location>
</feature>
<dbReference type="InterPro" id="IPR013106">
    <property type="entry name" value="Ig_V-set"/>
</dbReference>
<dbReference type="SMART" id="SM00409">
    <property type="entry name" value="IG"/>
    <property type="match status" value="1"/>
</dbReference>
<evidence type="ECO:0000313" key="8">
    <source>
        <dbReference type="EMBL" id="KAF5902799.1"/>
    </source>
</evidence>
<dbReference type="SMART" id="SM00406">
    <property type="entry name" value="IGv"/>
    <property type="match status" value="1"/>
</dbReference>
<evidence type="ECO:0000313" key="9">
    <source>
        <dbReference type="Proteomes" id="UP000727407"/>
    </source>
</evidence>
<dbReference type="PANTHER" id="PTHR24100:SF151">
    <property type="entry name" value="ICOS LIGAND"/>
    <property type="match status" value="1"/>
</dbReference>
<keyword evidence="4" id="KW-1015">Disulfide bond</keyword>
<dbReference type="GO" id="GO:1903037">
    <property type="term" value="P:regulation of leukocyte cell-cell adhesion"/>
    <property type="evidence" value="ECO:0007669"/>
    <property type="project" value="UniProtKB-ARBA"/>
</dbReference>
<keyword evidence="3" id="KW-0472">Membrane</keyword>
<evidence type="ECO:0000256" key="6">
    <source>
        <dbReference type="ARBA" id="ARBA00023319"/>
    </source>
</evidence>
<keyword evidence="6" id="KW-0393">Immunoglobulin domain</keyword>
<dbReference type="GO" id="GO:0050852">
    <property type="term" value="P:T cell receptor signaling pathway"/>
    <property type="evidence" value="ECO:0007669"/>
    <property type="project" value="TreeGrafter"/>
</dbReference>
<dbReference type="Pfam" id="PF07686">
    <property type="entry name" value="V-set"/>
    <property type="match status" value="1"/>
</dbReference>
<dbReference type="GO" id="GO:0050863">
    <property type="term" value="P:regulation of T cell activation"/>
    <property type="evidence" value="ECO:0007669"/>
    <property type="project" value="UniProtKB-ARBA"/>
</dbReference>
<proteinExistence type="predicted"/>
<organism evidence="8 9">
    <name type="scientific">Clarias magur</name>
    <name type="common">Asian catfish</name>
    <name type="synonym">Macropteronotus magur</name>
    <dbReference type="NCBI Taxonomy" id="1594786"/>
    <lineage>
        <taxon>Eukaryota</taxon>
        <taxon>Metazoa</taxon>
        <taxon>Chordata</taxon>
        <taxon>Craniata</taxon>
        <taxon>Vertebrata</taxon>
        <taxon>Euteleostomi</taxon>
        <taxon>Actinopterygii</taxon>
        <taxon>Neopterygii</taxon>
        <taxon>Teleostei</taxon>
        <taxon>Ostariophysi</taxon>
        <taxon>Siluriformes</taxon>
        <taxon>Clariidae</taxon>
        <taxon>Clarias</taxon>
    </lineage>
</organism>
<dbReference type="PROSITE" id="PS50835">
    <property type="entry name" value="IG_LIKE"/>
    <property type="match status" value="1"/>
</dbReference>
<keyword evidence="2" id="KW-0732">Signal</keyword>
<dbReference type="GO" id="GO:0001817">
    <property type="term" value="P:regulation of cytokine production"/>
    <property type="evidence" value="ECO:0007669"/>
    <property type="project" value="TreeGrafter"/>
</dbReference>
<dbReference type="FunFam" id="2.60.40.10:FF:000142">
    <property type="entry name" value="V-set domain-containing T-cell activation inhibitor 1"/>
    <property type="match status" value="1"/>
</dbReference>
<evidence type="ECO:0000256" key="2">
    <source>
        <dbReference type="ARBA" id="ARBA00022729"/>
    </source>
</evidence>
<dbReference type="EMBL" id="QNUK01000084">
    <property type="protein sequence ID" value="KAF5902799.1"/>
    <property type="molecule type" value="Genomic_DNA"/>
</dbReference>
<gene>
    <name evidence="8" type="ORF">DAT39_007490</name>
</gene>
<comment type="subcellular location">
    <subcellularLocation>
        <location evidence="1">Membrane</location>
    </subcellularLocation>
</comment>
<evidence type="ECO:0000259" key="7">
    <source>
        <dbReference type="PROSITE" id="PS50835"/>
    </source>
</evidence>
<keyword evidence="5" id="KW-0325">Glycoprotein</keyword>
<dbReference type="InterPro" id="IPR003599">
    <property type="entry name" value="Ig_sub"/>
</dbReference>
<dbReference type="OrthoDB" id="10055806at2759"/>
<dbReference type="InterPro" id="IPR013783">
    <property type="entry name" value="Ig-like_fold"/>
</dbReference>
<dbReference type="Proteomes" id="UP000727407">
    <property type="component" value="Unassembled WGS sequence"/>
</dbReference>
<dbReference type="InterPro" id="IPR007110">
    <property type="entry name" value="Ig-like_dom"/>
</dbReference>
<dbReference type="SUPFAM" id="SSF48726">
    <property type="entry name" value="Immunoglobulin"/>
    <property type="match status" value="1"/>
</dbReference>
<dbReference type="GO" id="GO:0009897">
    <property type="term" value="C:external side of plasma membrane"/>
    <property type="evidence" value="ECO:0007669"/>
    <property type="project" value="TreeGrafter"/>
</dbReference>
<evidence type="ECO:0000256" key="1">
    <source>
        <dbReference type="ARBA" id="ARBA00004370"/>
    </source>
</evidence>
<dbReference type="GO" id="GO:0005102">
    <property type="term" value="F:signaling receptor binding"/>
    <property type="evidence" value="ECO:0007669"/>
    <property type="project" value="TreeGrafter"/>
</dbReference>
<dbReference type="Gene3D" id="2.60.40.10">
    <property type="entry name" value="Immunoglobulins"/>
    <property type="match status" value="1"/>
</dbReference>
<dbReference type="PANTHER" id="PTHR24100">
    <property type="entry name" value="BUTYROPHILIN"/>
    <property type="match status" value="1"/>
</dbReference>
<protein>
    <submittedName>
        <fullName evidence="8">Butyrophilin subfamily 1 member A1-like</fullName>
    </submittedName>
</protein>
<name>A0A8J4UK52_CLAMG</name>
<dbReference type="InterPro" id="IPR050504">
    <property type="entry name" value="IgSF_BTN/MOG"/>
</dbReference>
<feature type="domain" description="Ig-like" evidence="7">
    <location>
        <begin position="7"/>
        <end position="110"/>
    </location>
</feature>
<reference evidence="8" key="1">
    <citation type="submission" date="2020-07" db="EMBL/GenBank/DDBJ databases">
        <title>Clarias magur genome sequencing, assembly and annotation.</title>
        <authorList>
            <person name="Kushwaha B."/>
            <person name="Kumar R."/>
            <person name="Das P."/>
            <person name="Joshi C.G."/>
            <person name="Kumar D."/>
            <person name="Nagpure N.S."/>
            <person name="Pandey M."/>
            <person name="Agarwal S."/>
            <person name="Srivastava S."/>
            <person name="Singh M."/>
            <person name="Sahoo L."/>
            <person name="Jayasankar P."/>
            <person name="Meher P.K."/>
            <person name="Koringa P.G."/>
            <person name="Iquebal M.A."/>
            <person name="Das S.P."/>
            <person name="Bit A."/>
            <person name="Patnaik S."/>
            <person name="Patel N."/>
            <person name="Shah T.M."/>
            <person name="Hinsu A."/>
            <person name="Jena J.K."/>
        </authorList>
    </citation>
    <scope>NUCLEOTIDE SEQUENCE</scope>
    <source>
        <strain evidence="8">CIFAMagur01</strain>
        <tissue evidence="8">Testis</tissue>
    </source>
</reference>
<dbReference type="AlphaFoldDB" id="A0A8J4UK52"/>
<comment type="caution">
    <text evidence="8">The sequence shown here is derived from an EMBL/GenBank/DDBJ whole genome shotgun (WGS) entry which is preliminary data.</text>
</comment>
<accession>A0A8J4UK52</accession>
<evidence type="ECO:0000256" key="3">
    <source>
        <dbReference type="ARBA" id="ARBA00023136"/>
    </source>
</evidence>
<evidence type="ECO:0000256" key="5">
    <source>
        <dbReference type="ARBA" id="ARBA00023180"/>
    </source>
</evidence>
<sequence>RLKVVGPEAPLVAVAVDDLVLPCFIHPNTSAVDMTVEWFRPSIKDPLVHLYKDHEDRNEKQAQSYKGRTSLFKDELHKGNTSLKLSSLRVSDEGEYKCLIEEKSWYDDITIKVIVEGKIEFCIEAFKEK</sequence>
<feature type="non-terminal residue" evidence="8">
    <location>
        <position position="1"/>
    </location>
</feature>
<evidence type="ECO:0000256" key="4">
    <source>
        <dbReference type="ARBA" id="ARBA00023157"/>
    </source>
</evidence>